<sequence length="320" mass="37398">MQSNTIKQLLLDITEIVDDEIIKTCQQINQVNVKQIYEQSEKIQYDYILQVVTHLNRVKNLYELQLEEQINNDYETVIQKLEASIRTHIGIEQQQKLQIDALIQKIDEIITEKDFIIKQQLEKIKSLEQVIKDQHKKYLDSSPKEILHKKTPSAFERLSKLVSNKSQKSLQNSNNQANFKALLKICNTEKDRSISKGRKQLSAKREVGYKRVNDETQNLESKLTEKKRQSDSKGEKRHRLQKSEKLNEQSQQSVSTEKQNKYNKTTKKESSLIRQKPEQTLSSQSFDQVGKSLQALQKQLSNSRLQNNQTSQLLKFLSKK</sequence>
<keyword evidence="3" id="KW-1185">Reference proteome</keyword>
<protein>
    <submittedName>
        <fullName evidence="2">Uncharacterized protein</fullName>
    </submittedName>
</protein>
<dbReference type="EMBL" id="CAJJDN010000072">
    <property type="protein sequence ID" value="CAD8099712.1"/>
    <property type="molecule type" value="Genomic_DNA"/>
</dbReference>
<dbReference type="AlphaFoldDB" id="A0A8S1P9D6"/>
<evidence type="ECO:0000313" key="3">
    <source>
        <dbReference type="Proteomes" id="UP000692954"/>
    </source>
</evidence>
<proteinExistence type="predicted"/>
<feature type="compositionally biased region" description="Basic and acidic residues" evidence="1">
    <location>
        <begin position="222"/>
        <end position="234"/>
    </location>
</feature>
<feature type="compositionally biased region" description="Basic and acidic residues" evidence="1">
    <location>
        <begin position="203"/>
        <end position="214"/>
    </location>
</feature>
<accession>A0A8S1P9D6</accession>
<comment type="caution">
    <text evidence="2">The sequence shown here is derived from an EMBL/GenBank/DDBJ whole genome shotgun (WGS) entry which is preliminary data.</text>
</comment>
<evidence type="ECO:0000256" key="1">
    <source>
        <dbReference type="SAM" id="MobiDB-lite"/>
    </source>
</evidence>
<feature type="compositionally biased region" description="Basic and acidic residues" evidence="1">
    <location>
        <begin position="266"/>
        <end position="277"/>
    </location>
</feature>
<evidence type="ECO:0000313" key="2">
    <source>
        <dbReference type="EMBL" id="CAD8099712.1"/>
    </source>
</evidence>
<dbReference type="Proteomes" id="UP000692954">
    <property type="component" value="Unassembled WGS sequence"/>
</dbReference>
<reference evidence="2" key="1">
    <citation type="submission" date="2021-01" db="EMBL/GenBank/DDBJ databases">
        <authorList>
            <consortium name="Genoscope - CEA"/>
            <person name="William W."/>
        </authorList>
    </citation>
    <scope>NUCLEOTIDE SEQUENCE</scope>
</reference>
<feature type="region of interest" description="Disordered" evidence="1">
    <location>
        <begin position="193"/>
        <end position="286"/>
    </location>
</feature>
<dbReference type="OrthoDB" id="307600at2759"/>
<feature type="compositionally biased region" description="Polar residues" evidence="1">
    <location>
        <begin position="248"/>
        <end position="257"/>
    </location>
</feature>
<name>A0A8S1P9D6_9CILI</name>
<organism evidence="2 3">
    <name type="scientific">Paramecium sonneborni</name>
    <dbReference type="NCBI Taxonomy" id="65129"/>
    <lineage>
        <taxon>Eukaryota</taxon>
        <taxon>Sar</taxon>
        <taxon>Alveolata</taxon>
        <taxon>Ciliophora</taxon>
        <taxon>Intramacronucleata</taxon>
        <taxon>Oligohymenophorea</taxon>
        <taxon>Peniculida</taxon>
        <taxon>Parameciidae</taxon>
        <taxon>Paramecium</taxon>
    </lineage>
</organism>
<gene>
    <name evidence="2" type="ORF">PSON_ATCC_30995.1.T0720161</name>
</gene>